<dbReference type="OrthoDB" id="1913731at2759"/>
<protein>
    <submittedName>
        <fullName evidence="3">Uncharacterized protein</fullName>
    </submittedName>
</protein>
<feature type="coiled-coil region" evidence="1">
    <location>
        <begin position="80"/>
        <end position="163"/>
    </location>
</feature>
<reference evidence="3 4" key="1">
    <citation type="submission" date="2017-09" db="EMBL/GenBank/DDBJ databases">
        <title>WGS assembly of Aquilegia coerulea Goldsmith.</title>
        <authorList>
            <person name="Hodges S."/>
            <person name="Kramer E."/>
            <person name="Nordborg M."/>
            <person name="Tomkins J."/>
            <person name="Borevitz J."/>
            <person name="Derieg N."/>
            <person name="Yan J."/>
            <person name="Mihaltcheva S."/>
            <person name="Hayes R.D."/>
            <person name="Rokhsar D."/>
        </authorList>
    </citation>
    <scope>NUCLEOTIDE SEQUENCE [LARGE SCALE GENOMIC DNA]</scope>
    <source>
        <strain evidence="4">cv. Goldsmith</strain>
    </source>
</reference>
<dbReference type="PANTHER" id="PTHR35689">
    <property type="entry name" value="EARLY ENDOSOME ANTIGEN"/>
    <property type="match status" value="1"/>
</dbReference>
<dbReference type="PANTHER" id="PTHR35689:SF1">
    <property type="entry name" value="EARLY ENDOSOME ANTIGEN"/>
    <property type="match status" value="1"/>
</dbReference>
<gene>
    <name evidence="3" type="ORF">AQUCO_00201375v1</name>
</gene>
<feature type="region of interest" description="Disordered" evidence="2">
    <location>
        <begin position="332"/>
        <end position="394"/>
    </location>
</feature>
<evidence type="ECO:0000256" key="1">
    <source>
        <dbReference type="SAM" id="Coils"/>
    </source>
</evidence>
<keyword evidence="4" id="KW-1185">Reference proteome</keyword>
<dbReference type="FunCoup" id="A0A2G5F7P0">
    <property type="interactions" value="462"/>
</dbReference>
<dbReference type="STRING" id="218851.A0A2G5F7P0"/>
<name>A0A2G5F7P0_AQUCA</name>
<accession>A0A2G5F7P0</accession>
<organism evidence="3 4">
    <name type="scientific">Aquilegia coerulea</name>
    <name type="common">Rocky mountain columbine</name>
    <dbReference type="NCBI Taxonomy" id="218851"/>
    <lineage>
        <taxon>Eukaryota</taxon>
        <taxon>Viridiplantae</taxon>
        <taxon>Streptophyta</taxon>
        <taxon>Embryophyta</taxon>
        <taxon>Tracheophyta</taxon>
        <taxon>Spermatophyta</taxon>
        <taxon>Magnoliopsida</taxon>
        <taxon>Ranunculales</taxon>
        <taxon>Ranunculaceae</taxon>
        <taxon>Thalictroideae</taxon>
        <taxon>Aquilegia</taxon>
    </lineage>
</organism>
<proteinExistence type="predicted"/>
<evidence type="ECO:0000313" key="3">
    <source>
        <dbReference type="EMBL" id="PIA64032.1"/>
    </source>
</evidence>
<dbReference type="AlphaFoldDB" id="A0A2G5F7P0"/>
<sequence length="394" mass="45063">MVSRSDIDLQQEIDVYIKESIDYSFGLPVSTKTLESKLQASEEARKQLQDQYFFLHSRLKEKDEGIERARSEASMNAQALRKFVEENQRLAQECSNLLIQCSKWEKEVSLYDHDRNAYMEFADEAEERAKQAETRVLEVEDHLRKLSEELEFYKNECESHMGNESRLTEELHLVKERLSLLENLRLPECSDSQIDCSQCSSPKTENHRQYPHMLNSSPEALSPVGATLEEHLLDSVMASMVDKDGVAASAHAFLEANSGVESCQMLLKIWNRLRPSTQNVIALAGKVETLQNDKEHLRINLTRAEEEVKVLFEENNILEEGNKKLLRLHSRERHHHGSGGKHSSSASAKNNKRKSSPRVCTSIEGMMDFDSPDSLRQPLSPLQHNSPSSRMLKK</sequence>
<feature type="compositionally biased region" description="Polar residues" evidence="2">
    <location>
        <begin position="380"/>
        <end position="394"/>
    </location>
</feature>
<dbReference type="InParanoid" id="A0A2G5F7P0"/>
<keyword evidence="1" id="KW-0175">Coiled coil</keyword>
<dbReference type="EMBL" id="KZ305019">
    <property type="protein sequence ID" value="PIA64032.1"/>
    <property type="molecule type" value="Genomic_DNA"/>
</dbReference>
<dbReference type="Proteomes" id="UP000230069">
    <property type="component" value="Unassembled WGS sequence"/>
</dbReference>
<feature type="coiled-coil region" evidence="1">
    <location>
        <begin position="287"/>
        <end position="321"/>
    </location>
</feature>
<evidence type="ECO:0000313" key="4">
    <source>
        <dbReference type="Proteomes" id="UP000230069"/>
    </source>
</evidence>
<evidence type="ECO:0000256" key="2">
    <source>
        <dbReference type="SAM" id="MobiDB-lite"/>
    </source>
</evidence>